<evidence type="ECO:0000256" key="6">
    <source>
        <dbReference type="SAM" id="MobiDB-lite"/>
    </source>
</evidence>
<sequence>MHTNLPTPPRRAATSPTSKTATTTTARVATSWHERDEWSKKRGLHATVHFVGGDHYTGEWFNNLRHGRGTHVGKNHAFVYEGQWEADKRCGYGTLSVPVTNKDKKQDNKNKASETVKQAIKGPPTHTFTAAGAKGTPVVLSKVYAGDWHADVRSGVGTAYYADGARYEGQWKDNVRCGWGTMFYADGSRYDGEWRADMRHGQGILLLANMDRYEGIFVNDMKEGPGKFFFKHRRQVYEGEWSADMPKCGVIHDLETRAFHIGASGLVTSTITKSKLPVLELADPAAVLAQRRQEIQEERVQRLLNPGAGADAAAPNTPGV</sequence>
<keyword evidence="8" id="KW-1185">Reference proteome</keyword>
<dbReference type="SMART" id="SM00698">
    <property type="entry name" value="MORN"/>
    <property type="match status" value="6"/>
</dbReference>
<comment type="subcellular location">
    <subcellularLocation>
        <location evidence="1">Cytoplasmic vesicle</location>
        <location evidence="1">Secretory vesicle</location>
        <location evidence="1">Acrosome</location>
    </subcellularLocation>
</comment>
<feature type="compositionally biased region" description="Low complexity" evidence="6">
    <location>
        <begin position="10"/>
        <end position="26"/>
    </location>
</feature>
<evidence type="ECO:0000313" key="8">
    <source>
        <dbReference type="Proteomes" id="UP000193411"/>
    </source>
</evidence>
<feature type="region of interest" description="Disordered" evidence="6">
    <location>
        <begin position="1"/>
        <end position="26"/>
    </location>
</feature>
<evidence type="ECO:0000313" key="7">
    <source>
        <dbReference type="EMBL" id="ORZ35413.1"/>
    </source>
</evidence>
<evidence type="ECO:0000256" key="4">
    <source>
        <dbReference type="ARBA" id="ARBA00039854"/>
    </source>
</evidence>
<evidence type="ECO:0000256" key="3">
    <source>
        <dbReference type="ARBA" id="ARBA00023329"/>
    </source>
</evidence>
<dbReference type="PANTHER" id="PTHR46511:SF1">
    <property type="entry name" value="MORN REPEAT-CONTAINING PROTEIN 3"/>
    <property type="match status" value="1"/>
</dbReference>
<reference evidence="7 8" key="1">
    <citation type="submission" date="2016-07" db="EMBL/GenBank/DDBJ databases">
        <title>Pervasive Adenine N6-methylation of Active Genes in Fungi.</title>
        <authorList>
            <consortium name="DOE Joint Genome Institute"/>
            <person name="Mondo S.J."/>
            <person name="Dannebaum R.O."/>
            <person name="Kuo R.C."/>
            <person name="Labutti K."/>
            <person name="Haridas S."/>
            <person name="Kuo A."/>
            <person name="Salamov A."/>
            <person name="Ahrendt S.R."/>
            <person name="Lipzen A."/>
            <person name="Sullivan W."/>
            <person name="Andreopoulos W.B."/>
            <person name="Clum A."/>
            <person name="Lindquist E."/>
            <person name="Daum C."/>
            <person name="Ramamoorthy G.K."/>
            <person name="Gryganskyi A."/>
            <person name="Culley D."/>
            <person name="Magnuson J.K."/>
            <person name="James T.Y."/>
            <person name="O'Malley M.A."/>
            <person name="Stajich J.E."/>
            <person name="Spatafora J.W."/>
            <person name="Visel A."/>
            <person name="Grigoriev I.V."/>
        </authorList>
    </citation>
    <scope>NUCLEOTIDE SEQUENCE [LARGE SCALE GENOMIC DNA]</scope>
    <source>
        <strain evidence="7 8">PL171</strain>
    </source>
</reference>
<dbReference type="AlphaFoldDB" id="A0A1Y2HNY1"/>
<dbReference type="InterPro" id="IPR052472">
    <property type="entry name" value="MORN3"/>
</dbReference>
<dbReference type="PANTHER" id="PTHR46511">
    <property type="entry name" value="MORN REPEAT-CONTAINING PROTEIN 3"/>
    <property type="match status" value="1"/>
</dbReference>
<keyword evidence="2" id="KW-0677">Repeat</keyword>
<dbReference type="InterPro" id="IPR003409">
    <property type="entry name" value="MORN"/>
</dbReference>
<comment type="function">
    <text evidence="5">Assembles a suppression complex (suppresome) by tethering SIRT1 and MDM2 to regulate composite modifications of p53/TP53. Confers both deacetylation-mediated functional inactivation, by SIRT1, and ubiquitination-dependent degradation, by MDM2, of p53/TP53, promoting a proliferative and cell survival behaviors. May play a role in the regulation of spermatogenesis.</text>
</comment>
<gene>
    <name evidence="7" type="ORF">BCR44DRAFT_402072</name>
</gene>
<proteinExistence type="predicted"/>
<name>A0A1Y2HNY1_9FUNG</name>
<dbReference type="SUPFAM" id="SSF82185">
    <property type="entry name" value="Histone H3 K4-specific methyltransferase SET7/9 N-terminal domain"/>
    <property type="match status" value="2"/>
</dbReference>
<dbReference type="Proteomes" id="UP000193411">
    <property type="component" value="Unassembled WGS sequence"/>
</dbReference>
<dbReference type="STRING" id="765915.A0A1Y2HNY1"/>
<keyword evidence="3" id="KW-0968">Cytoplasmic vesicle</keyword>
<accession>A0A1Y2HNY1</accession>
<dbReference type="Pfam" id="PF02493">
    <property type="entry name" value="MORN"/>
    <property type="match status" value="7"/>
</dbReference>
<evidence type="ECO:0000256" key="1">
    <source>
        <dbReference type="ARBA" id="ARBA00004218"/>
    </source>
</evidence>
<protein>
    <recommendedName>
        <fullName evidence="4">MORN repeat-containing protein 3</fullName>
    </recommendedName>
</protein>
<dbReference type="GO" id="GO:0031410">
    <property type="term" value="C:cytoplasmic vesicle"/>
    <property type="evidence" value="ECO:0007669"/>
    <property type="project" value="UniProtKB-KW"/>
</dbReference>
<dbReference type="OrthoDB" id="294378at2759"/>
<dbReference type="EMBL" id="MCFL01000022">
    <property type="protein sequence ID" value="ORZ35413.1"/>
    <property type="molecule type" value="Genomic_DNA"/>
</dbReference>
<evidence type="ECO:0000256" key="5">
    <source>
        <dbReference type="ARBA" id="ARBA00045851"/>
    </source>
</evidence>
<comment type="caution">
    <text evidence="7">The sequence shown here is derived from an EMBL/GenBank/DDBJ whole genome shotgun (WGS) entry which is preliminary data.</text>
</comment>
<organism evidence="7 8">
    <name type="scientific">Catenaria anguillulae PL171</name>
    <dbReference type="NCBI Taxonomy" id="765915"/>
    <lineage>
        <taxon>Eukaryota</taxon>
        <taxon>Fungi</taxon>
        <taxon>Fungi incertae sedis</taxon>
        <taxon>Blastocladiomycota</taxon>
        <taxon>Blastocladiomycetes</taxon>
        <taxon>Blastocladiales</taxon>
        <taxon>Catenariaceae</taxon>
        <taxon>Catenaria</taxon>
    </lineage>
</organism>
<dbReference type="Gene3D" id="2.20.110.10">
    <property type="entry name" value="Histone H3 K4-specific methyltransferase SET7/9 N-terminal domain"/>
    <property type="match status" value="3"/>
</dbReference>
<evidence type="ECO:0000256" key="2">
    <source>
        <dbReference type="ARBA" id="ARBA00022737"/>
    </source>
</evidence>